<dbReference type="STRING" id="929713.NIASO_04125"/>
<name>W0EZQ8_9BACT</name>
<dbReference type="InterPro" id="IPR008979">
    <property type="entry name" value="Galactose-bd-like_sf"/>
</dbReference>
<dbReference type="PANTHER" id="PTHR43817:SF1">
    <property type="entry name" value="HYDROLASE, FAMILY 43, PUTATIVE (AFU_ORTHOLOGUE AFUA_3G01660)-RELATED"/>
    <property type="match status" value="1"/>
</dbReference>
<dbReference type="RefSeq" id="WP_008583359.1">
    <property type="nucleotide sequence ID" value="NZ_CP007035.1"/>
</dbReference>
<evidence type="ECO:0000256" key="2">
    <source>
        <dbReference type="ARBA" id="ARBA00022801"/>
    </source>
</evidence>
<dbReference type="KEGG" id="nso:NIASO_04125"/>
<keyword evidence="1" id="KW-0732">Signal</keyword>
<accession>W0EZQ8</accession>
<dbReference type="HOGENOM" id="CLU_003772_2_1_10"/>
<evidence type="ECO:0000313" key="3">
    <source>
        <dbReference type="EMBL" id="AHF14591.1"/>
    </source>
</evidence>
<evidence type="ECO:0000256" key="1">
    <source>
        <dbReference type="ARBA" id="ARBA00022729"/>
    </source>
</evidence>
<dbReference type="NCBIfam" id="NF045579">
    <property type="entry name" value="rhamnoside_JR"/>
    <property type="match status" value="1"/>
</dbReference>
<keyword evidence="4" id="KW-1185">Reference proteome</keyword>
<dbReference type="Pfam" id="PF17132">
    <property type="entry name" value="Glyco_hydro_106"/>
    <property type="match status" value="1"/>
</dbReference>
<dbReference type="AlphaFoldDB" id="W0EZQ8"/>
<proteinExistence type="predicted"/>
<dbReference type="PANTHER" id="PTHR43817">
    <property type="entry name" value="GLYCOSYL HYDROLASE"/>
    <property type="match status" value="1"/>
</dbReference>
<keyword evidence="2 3" id="KW-0378">Hydrolase</keyword>
<dbReference type="eggNOG" id="COG3250">
    <property type="taxonomic scope" value="Bacteria"/>
</dbReference>
<dbReference type="EMBL" id="CP007035">
    <property type="protein sequence ID" value="AHF14591.1"/>
    <property type="molecule type" value="Genomic_DNA"/>
</dbReference>
<organism evidence="3 4">
    <name type="scientific">Niabella soli DSM 19437</name>
    <dbReference type="NCBI Taxonomy" id="929713"/>
    <lineage>
        <taxon>Bacteria</taxon>
        <taxon>Pseudomonadati</taxon>
        <taxon>Bacteroidota</taxon>
        <taxon>Chitinophagia</taxon>
        <taxon>Chitinophagales</taxon>
        <taxon>Chitinophagaceae</taxon>
        <taxon>Niabella</taxon>
    </lineage>
</organism>
<reference evidence="3 4" key="1">
    <citation type="submission" date="2013-12" db="EMBL/GenBank/DDBJ databases">
        <authorList>
            <consortium name="DOE Joint Genome Institute"/>
            <person name="Eisen J."/>
            <person name="Huntemann M."/>
            <person name="Han J."/>
            <person name="Chen A."/>
            <person name="Kyrpides N."/>
            <person name="Mavromatis K."/>
            <person name="Markowitz V."/>
            <person name="Palaniappan K."/>
            <person name="Ivanova N."/>
            <person name="Schaumberg A."/>
            <person name="Pati A."/>
            <person name="Liolios K."/>
            <person name="Nordberg H.P."/>
            <person name="Cantor M.N."/>
            <person name="Hua S.X."/>
            <person name="Woyke T."/>
        </authorList>
    </citation>
    <scope>NUCLEOTIDE SEQUENCE [LARGE SCALE GENOMIC DNA]</scope>
    <source>
        <strain evidence="4">DSM 19437</strain>
    </source>
</reference>
<dbReference type="GO" id="GO:0016787">
    <property type="term" value="F:hydrolase activity"/>
    <property type="evidence" value="ECO:0007669"/>
    <property type="project" value="UniProtKB-KW"/>
</dbReference>
<sequence>MGLIKKRIAVLGICLITGMQLLNGQTNRYDLHTSKSESVDQISKGFVAPPSEAKLRCYWWWLNSMATKASITRDLEAMKKMGYGGASLVDAGSSNYQQALKTAAGPVFMTPAWMELYQHAVKEADRIGIELSVNIQSGWNPGGPFVTPEYALKKIVTADTVISGGKMITVSLPHPPEKLLYRDVLVQAIPRPHQQLPLKDSAISDWSLKTFNQSMGGGGIYPLYKFKSGFDTATMVNKIRQDQIIDLTRFFDGRQLKWKAPPGDWIIIRYGWTNTGVTTSTTSDGWNGLSLDHMSPAAFNLFDQQVISPLILAAKSAGNSVRYLQTDSWEMGVINWTQNFPQEFVRLRGYDIRPFMPVLAGYVVESQQVTNRFLYDFRKTVGDCILQNHYQLLYNRAHKNGMGIHPESGGPHSAPIDALQVMGINDFPQGEFWAMSNTHRVTDAARLIVKQSACVAHTNGKRFVAAEGPTSIGPQWERSPRELKSNIDRIFCSGVNRIVWHTFTSSPKEYGLPGNEYFAGTHMNPNVTWWPEAGAFIHYLNRCSYLLQQGLFTADVLYYYGDDVPNFVFLKDEFPQLHFGYDWDKCSRDVVLKRLAVQNGKIVLPDGMQYRLLVIPPDKAISLAVLKKIEALVKEGLILYGPRPKEATGLTGYPQSDRELRLITDRLWGAIDGAAVTEKITGKGKVIWGRDINEVLASMKVLPDFSFTSDNPQASFDYIHRNTNDADIYFLSNRFEYRQYSDFAYRYLPVAPDRYEQIDARFRVTGCQPQLWDPMTGTITDIADYREENGTTVIPLHFEPGGSKFIVFKKKATPVRHIVNIVKGEVDPNRTMPLKTASVALVREGGVVKAQVFQKGQYTLNWSDGTESRLHSNGAILQPVSGKWQLKLDPYWGTDRQLTLDSLKSWTDFDDPKVKYYSGKGHYTTRFMLASPALKGMRVYLDLGNVQDLAVVRVNDSQPQTLWYFPFRLDITDLVKPGANQLSVDVVNLWANRLIGDRGLPAGKRLTQTNIVKFEKEAMEPALRVSGLLGPVQLILVPEVVIK</sequence>
<evidence type="ECO:0000313" key="4">
    <source>
        <dbReference type="Proteomes" id="UP000003586"/>
    </source>
</evidence>
<dbReference type="Proteomes" id="UP000003586">
    <property type="component" value="Chromosome"/>
</dbReference>
<dbReference type="Gene3D" id="2.60.120.260">
    <property type="entry name" value="Galactose-binding domain-like"/>
    <property type="match status" value="1"/>
</dbReference>
<gene>
    <name evidence="3" type="ORF">NIASO_04125</name>
</gene>
<protein>
    <submittedName>
        <fullName evidence="3">Glycoside hydrolase family 2 sugar binding protein</fullName>
    </submittedName>
</protein>
<dbReference type="SUPFAM" id="SSF49785">
    <property type="entry name" value="Galactose-binding domain-like"/>
    <property type="match status" value="1"/>
</dbReference>